<dbReference type="EMBL" id="CP011494">
    <property type="protein sequence ID" value="AKO52134.1"/>
    <property type="molecule type" value="Genomic_DNA"/>
</dbReference>
<dbReference type="PATRIC" id="fig|330734.3.peg.1394"/>
<evidence type="ECO:0008006" key="3">
    <source>
        <dbReference type="Google" id="ProtNLM"/>
    </source>
</evidence>
<dbReference type="KEGG" id="mpq:ABA45_06620"/>
<sequence>MAYLLTKKTALIFVSLIVLAGCKDRIIWEDNGAIEKATENREIWDTNGKVGNDDRPIWVNKDGEKVIK</sequence>
<dbReference type="RefSeq" id="WP_048384828.1">
    <property type="nucleotide sequence ID" value="NZ_CP011494.1"/>
</dbReference>
<dbReference type="AlphaFoldDB" id="A0A0H4HZP8"/>
<proteinExistence type="predicted"/>
<reference evidence="1 2" key="1">
    <citation type="submission" date="2015-05" db="EMBL/GenBank/DDBJ databases">
        <title>Complete genome of Marinobacter psychrophilus strain 20041T isolated from sea-ice of the Canadian Basin.</title>
        <authorList>
            <person name="Song L."/>
            <person name="Ren L."/>
            <person name="Yu Y."/>
            <person name="Wang X."/>
        </authorList>
    </citation>
    <scope>NUCLEOTIDE SEQUENCE [LARGE SCALE GENOMIC DNA]</scope>
    <source>
        <strain evidence="1 2">20041</strain>
    </source>
</reference>
<accession>A0A0H4HZP8</accession>
<protein>
    <recommendedName>
        <fullName evidence="3">Lipoprotein</fullName>
    </recommendedName>
</protein>
<organism evidence="1 2">
    <name type="scientific">Marinobacter psychrophilus</name>
    <dbReference type="NCBI Taxonomy" id="330734"/>
    <lineage>
        <taxon>Bacteria</taxon>
        <taxon>Pseudomonadati</taxon>
        <taxon>Pseudomonadota</taxon>
        <taxon>Gammaproteobacteria</taxon>
        <taxon>Pseudomonadales</taxon>
        <taxon>Marinobacteraceae</taxon>
        <taxon>Marinobacter</taxon>
    </lineage>
</organism>
<gene>
    <name evidence="1" type="ORF">ABA45_06620</name>
</gene>
<evidence type="ECO:0000313" key="2">
    <source>
        <dbReference type="Proteomes" id="UP000036406"/>
    </source>
</evidence>
<dbReference type="Proteomes" id="UP000036406">
    <property type="component" value="Chromosome"/>
</dbReference>
<dbReference type="PROSITE" id="PS51257">
    <property type="entry name" value="PROKAR_LIPOPROTEIN"/>
    <property type="match status" value="1"/>
</dbReference>
<dbReference type="STRING" id="330734.ABA45_06620"/>
<name>A0A0H4HZP8_9GAMM</name>
<keyword evidence="2" id="KW-1185">Reference proteome</keyword>
<evidence type="ECO:0000313" key="1">
    <source>
        <dbReference type="EMBL" id="AKO52134.1"/>
    </source>
</evidence>